<evidence type="ECO:0000313" key="2">
    <source>
        <dbReference type="Proteomes" id="UP000324222"/>
    </source>
</evidence>
<proteinExistence type="predicted"/>
<name>A0A5B7FFC9_PORTR</name>
<organism evidence="1 2">
    <name type="scientific">Portunus trituberculatus</name>
    <name type="common">Swimming crab</name>
    <name type="synonym">Neptunus trituberculatus</name>
    <dbReference type="NCBI Taxonomy" id="210409"/>
    <lineage>
        <taxon>Eukaryota</taxon>
        <taxon>Metazoa</taxon>
        <taxon>Ecdysozoa</taxon>
        <taxon>Arthropoda</taxon>
        <taxon>Crustacea</taxon>
        <taxon>Multicrustacea</taxon>
        <taxon>Malacostraca</taxon>
        <taxon>Eumalacostraca</taxon>
        <taxon>Eucarida</taxon>
        <taxon>Decapoda</taxon>
        <taxon>Pleocyemata</taxon>
        <taxon>Brachyura</taxon>
        <taxon>Eubrachyura</taxon>
        <taxon>Portunoidea</taxon>
        <taxon>Portunidae</taxon>
        <taxon>Portuninae</taxon>
        <taxon>Portunus</taxon>
    </lineage>
</organism>
<keyword evidence="2" id="KW-1185">Reference proteome</keyword>
<dbReference type="Proteomes" id="UP000324222">
    <property type="component" value="Unassembled WGS sequence"/>
</dbReference>
<comment type="caution">
    <text evidence="1">The sequence shown here is derived from an EMBL/GenBank/DDBJ whole genome shotgun (WGS) entry which is preliminary data.</text>
</comment>
<protein>
    <submittedName>
        <fullName evidence="1">Uncharacterized protein</fullName>
    </submittedName>
</protein>
<dbReference type="AlphaFoldDB" id="A0A5B7FFC9"/>
<reference evidence="1 2" key="1">
    <citation type="submission" date="2019-05" db="EMBL/GenBank/DDBJ databases">
        <title>Another draft genome of Portunus trituberculatus and its Hox gene families provides insights of decapod evolution.</title>
        <authorList>
            <person name="Jeong J.-H."/>
            <person name="Song I."/>
            <person name="Kim S."/>
            <person name="Choi T."/>
            <person name="Kim D."/>
            <person name="Ryu S."/>
            <person name="Kim W."/>
        </authorList>
    </citation>
    <scope>NUCLEOTIDE SEQUENCE [LARGE SCALE GENOMIC DNA]</scope>
    <source>
        <tissue evidence="1">Muscle</tissue>
    </source>
</reference>
<accession>A0A5B7FFC9</accession>
<evidence type="ECO:0000313" key="1">
    <source>
        <dbReference type="EMBL" id="MPC43174.1"/>
    </source>
</evidence>
<gene>
    <name evidence="1" type="ORF">E2C01_036813</name>
</gene>
<sequence length="67" mass="7543">MGNCLCPRDLHCAHSLCCVEARPANLFNEFVAAVSLMMLYNGIQNRPQYNHRFPRCTATITTLDDAL</sequence>
<dbReference type="EMBL" id="VSRR010005713">
    <property type="protein sequence ID" value="MPC43174.1"/>
    <property type="molecule type" value="Genomic_DNA"/>
</dbReference>